<dbReference type="Proteomes" id="UP000002382">
    <property type="component" value="Chromosome"/>
</dbReference>
<dbReference type="PROSITE" id="PS50881">
    <property type="entry name" value="S5_DSRBD"/>
    <property type="match status" value="1"/>
</dbReference>
<dbReference type="HOGENOM" id="CLU_065898_2_2_0"/>
<dbReference type="KEGG" id="kol:Kole_1885"/>
<evidence type="ECO:0000313" key="12">
    <source>
        <dbReference type="Proteomes" id="UP000002382"/>
    </source>
</evidence>
<dbReference type="InterPro" id="IPR013810">
    <property type="entry name" value="Ribosomal_uS5_N"/>
</dbReference>
<evidence type="ECO:0000256" key="7">
    <source>
        <dbReference type="ARBA" id="ARBA00062000"/>
    </source>
</evidence>
<gene>
    <name evidence="8" type="primary">rpsE</name>
    <name evidence="11" type="ordered locus">Kole_1885</name>
</gene>
<dbReference type="Gene3D" id="3.30.230.10">
    <property type="match status" value="1"/>
</dbReference>
<dbReference type="PANTHER" id="PTHR48277:SF1">
    <property type="entry name" value="MITOCHONDRIAL RIBOSOMAL PROTEIN S5"/>
    <property type="match status" value="1"/>
</dbReference>
<comment type="similarity">
    <text evidence="1 8 9">Belongs to the universal ribosomal protein uS5 family.</text>
</comment>
<dbReference type="InterPro" id="IPR005712">
    <property type="entry name" value="Ribosomal_uS5_bac-type"/>
</dbReference>
<keyword evidence="5 8" id="KW-0687">Ribonucleoprotein</keyword>
<dbReference type="SUPFAM" id="SSF54211">
    <property type="entry name" value="Ribosomal protein S5 domain 2-like"/>
    <property type="match status" value="1"/>
</dbReference>
<dbReference type="InterPro" id="IPR005324">
    <property type="entry name" value="Ribosomal_uS5_C"/>
</dbReference>
<reference evidence="11 12" key="2">
    <citation type="journal article" date="2011" name="J. Bacteriol.">
        <title>Genome Sequence of Kosmotoga olearia Strain TBF 19.5.1, a Thermophilic Bacterium with a Wide Growth Temperature Range, Isolated from the Troll B Oil Platform in the North Sea.</title>
        <authorList>
            <person name="Swithers K.S."/>
            <person name="Dipippo J.L."/>
            <person name="Bruce D.C."/>
            <person name="Detter C."/>
            <person name="Tapia R."/>
            <person name="Han S."/>
            <person name="Goodwin L.A."/>
            <person name="Han J."/>
            <person name="Woyke T."/>
            <person name="Pitluck S."/>
            <person name="Pennacchio L."/>
            <person name="Nolan M."/>
            <person name="Mikhailova N."/>
            <person name="Land M.L."/>
            <person name="Nesbo C.L."/>
            <person name="Gogarten J.P."/>
            <person name="Noll K.M."/>
        </authorList>
    </citation>
    <scope>NUCLEOTIDE SEQUENCE [LARGE SCALE GENOMIC DNA]</scope>
    <source>
        <strain evidence="12">ATCC BAA-1733 / DSM 21960 / TBF 19.5.1</strain>
    </source>
</reference>
<evidence type="ECO:0000313" key="11">
    <source>
        <dbReference type="EMBL" id="ACR80566.1"/>
    </source>
</evidence>
<dbReference type="RefSeq" id="WP_015869209.1">
    <property type="nucleotide sequence ID" value="NC_012785.1"/>
</dbReference>
<comment type="subunit">
    <text evidence="7 8">Part of the 30S ribosomal subunit. Contacts proteins S4 and S8.</text>
</comment>
<proteinExistence type="inferred from homology"/>
<evidence type="ECO:0000256" key="8">
    <source>
        <dbReference type="HAMAP-Rule" id="MF_01307"/>
    </source>
</evidence>
<dbReference type="GO" id="GO:0005737">
    <property type="term" value="C:cytoplasm"/>
    <property type="evidence" value="ECO:0007669"/>
    <property type="project" value="UniProtKB-ARBA"/>
</dbReference>
<dbReference type="GO" id="GO:0006412">
    <property type="term" value="P:translation"/>
    <property type="evidence" value="ECO:0007669"/>
    <property type="project" value="UniProtKB-UniRule"/>
</dbReference>
<evidence type="ECO:0000256" key="1">
    <source>
        <dbReference type="ARBA" id="ARBA00008945"/>
    </source>
</evidence>
<dbReference type="InterPro" id="IPR018192">
    <property type="entry name" value="Ribosomal_uS5_N_CS"/>
</dbReference>
<keyword evidence="12" id="KW-1185">Reference proteome</keyword>
<keyword evidence="3 8" id="KW-0694">RNA-binding</keyword>
<dbReference type="InterPro" id="IPR020568">
    <property type="entry name" value="Ribosomal_Su5_D2-typ_SF"/>
</dbReference>
<evidence type="ECO:0000256" key="6">
    <source>
        <dbReference type="ARBA" id="ARBA00035255"/>
    </source>
</evidence>
<dbReference type="OrthoDB" id="9809045at2"/>
<reference evidence="11 12" key="1">
    <citation type="submission" date="2009-06" db="EMBL/GenBank/DDBJ databases">
        <title>Complete sequence of Thermotogales bacterium TBF 19.5.1.</title>
        <authorList>
            <consortium name="US DOE Joint Genome Institute"/>
            <person name="Lucas S."/>
            <person name="Copeland A."/>
            <person name="Lapidus A."/>
            <person name="Glavina del Rio T."/>
            <person name="Tice H."/>
            <person name="Bruce D."/>
            <person name="Goodwin L."/>
            <person name="Pitluck S."/>
            <person name="Chertkov O."/>
            <person name="Brettin T."/>
            <person name="Detter J.C."/>
            <person name="Han C."/>
            <person name="Schmutz J."/>
            <person name="Larimer F."/>
            <person name="Land M."/>
            <person name="Hauser L."/>
            <person name="Kyrpides N."/>
            <person name="Ovchinnikova G."/>
            <person name="Noll K."/>
        </authorList>
    </citation>
    <scope>NUCLEOTIDE SEQUENCE [LARGE SCALE GENOMIC DNA]</scope>
    <source>
        <strain evidence="12">ATCC BAA-1733 / DSM 21960 / TBF 19.5.1</strain>
    </source>
</reference>
<dbReference type="eggNOG" id="COG0098">
    <property type="taxonomic scope" value="Bacteria"/>
</dbReference>
<evidence type="ECO:0000256" key="3">
    <source>
        <dbReference type="ARBA" id="ARBA00022884"/>
    </source>
</evidence>
<dbReference type="NCBIfam" id="TIGR01021">
    <property type="entry name" value="rpsE_bact"/>
    <property type="match status" value="1"/>
</dbReference>
<dbReference type="HAMAP" id="MF_01307_B">
    <property type="entry name" value="Ribosomal_uS5_B"/>
    <property type="match status" value="1"/>
</dbReference>
<sequence length="187" mass="20052">MPEARKPGISIQKQVEEKEFEERIIEIRRVTKVVAGGKNLSFRAVAIVGNKNGKVGLGVGSAREVPTAIRKAIIAAKKNLIDVPVLRDTIPHEVLGRQDASRVLLKPAGPGTGIIANTPVRAVVELAGIKNILTKSLGSTNPINLARATINGLLQLKSPAEYAKLRNVSVKEVFNGVSEEGESWPRS</sequence>
<dbReference type="STRING" id="521045.Kole_1885"/>
<evidence type="ECO:0000259" key="10">
    <source>
        <dbReference type="PROSITE" id="PS50881"/>
    </source>
</evidence>
<dbReference type="GO" id="GO:0003735">
    <property type="term" value="F:structural constituent of ribosome"/>
    <property type="evidence" value="ECO:0007669"/>
    <property type="project" value="UniProtKB-UniRule"/>
</dbReference>
<dbReference type="EMBL" id="CP001634">
    <property type="protein sequence ID" value="ACR80566.1"/>
    <property type="molecule type" value="Genomic_DNA"/>
</dbReference>
<dbReference type="Pfam" id="PF00333">
    <property type="entry name" value="Ribosomal_S5"/>
    <property type="match status" value="1"/>
</dbReference>
<comment type="domain">
    <text evidence="8">The N-terminal domain interacts with the head of the 30S subunit; the C-terminal domain interacts with the body and contacts protein S4. The interaction surface between S4 and S5 is involved in control of translational fidelity.</text>
</comment>
<dbReference type="GO" id="GO:0015935">
    <property type="term" value="C:small ribosomal subunit"/>
    <property type="evidence" value="ECO:0007669"/>
    <property type="project" value="InterPro"/>
</dbReference>
<comment type="function">
    <text evidence="8">Located at the back of the 30S subunit body where it stabilizes the conformation of the head with respect to the body.</text>
</comment>
<dbReference type="InterPro" id="IPR014721">
    <property type="entry name" value="Ribsml_uS5_D2-typ_fold_subgr"/>
</dbReference>
<feature type="domain" description="S5 DRBM" evidence="10">
    <location>
        <begin position="20"/>
        <end position="83"/>
    </location>
</feature>
<dbReference type="GO" id="GO:0019843">
    <property type="term" value="F:rRNA binding"/>
    <property type="evidence" value="ECO:0007669"/>
    <property type="project" value="UniProtKB-UniRule"/>
</dbReference>
<evidence type="ECO:0000256" key="2">
    <source>
        <dbReference type="ARBA" id="ARBA00022730"/>
    </source>
</evidence>
<evidence type="ECO:0000256" key="9">
    <source>
        <dbReference type="RuleBase" id="RU003823"/>
    </source>
</evidence>
<dbReference type="PANTHER" id="PTHR48277">
    <property type="entry name" value="MITOCHONDRIAL RIBOSOMAL PROTEIN S5"/>
    <property type="match status" value="1"/>
</dbReference>
<name>C5CGI5_KOSOT</name>
<dbReference type="FunFam" id="3.30.230.10:FF:000002">
    <property type="entry name" value="30S ribosomal protein S5"/>
    <property type="match status" value="1"/>
</dbReference>
<organism evidence="11 12">
    <name type="scientific">Kosmotoga olearia (strain ATCC BAA-1733 / DSM 21960 / TBF 19.5.1)</name>
    <dbReference type="NCBI Taxonomy" id="521045"/>
    <lineage>
        <taxon>Bacteria</taxon>
        <taxon>Thermotogati</taxon>
        <taxon>Thermotogota</taxon>
        <taxon>Thermotogae</taxon>
        <taxon>Kosmotogales</taxon>
        <taxon>Kosmotogaceae</taxon>
        <taxon>Kosmotoga</taxon>
    </lineage>
</organism>
<dbReference type="SUPFAM" id="SSF54768">
    <property type="entry name" value="dsRNA-binding domain-like"/>
    <property type="match status" value="1"/>
</dbReference>
<protein>
    <recommendedName>
        <fullName evidence="6 8">Small ribosomal subunit protein uS5</fullName>
    </recommendedName>
</protein>
<dbReference type="InterPro" id="IPR000851">
    <property type="entry name" value="Ribosomal_uS5"/>
</dbReference>
<dbReference type="Gene3D" id="3.30.160.20">
    <property type="match status" value="1"/>
</dbReference>
<evidence type="ECO:0000256" key="5">
    <source>
        <dbReference type="ARBA" id="ARBA00023274"/>
    </source>
</evidence>
<evidence type="ECO:0000256" key="4">
    <source>
        <dbReference type="ARBA" id="ARBA00022980"/>
    </source>
</evidence>
<comment type="function">
    <text evidence="8">With S4 and S12 plays an important role in translational accuracy.</text>
</comment>
<keyword evidence="2 8" id="KW-0699">rRNA-binding</keyword>
<dbReference type="AlphaFoldDB" id="C5CGI5"/>
<dbReference type="PROSITE" id="PS00585">
    <property type="entry name" value="RIBOSOMAL_S5"/>
    <property type="match status" value="1"/>
</dbReference>
<accession>C5CGI5</accession>
<dbReference type="GO" id="GO:0042254">
    <property type="term" value="P:ribosome biogenesis"/>
    <property type="evidence" value="ECO:0007669"/>
    <property type="project" value="UniProtKB-ARBA"/>
</dbReference>
<keyword evidence="4 8" id="KW-0689">Ribosomal protein</keyword>
<dbReference type="FunFam" id="3.30.160.20:FF:000001">
    <property type="entry name" value="30S ribosomal protein S5"/>
    <property type="match status" value="1"/>
</dbReference>
<dbReference type="Pfam" id="PF03719">
    <property type="entry name" value="Ribosomal_S5_C"/>
    <property type="match status" value="1"/>
</dbReference>